<organism evidence="1 2">
    <name type="scientific">Mangrovivirga cuniculi</name>
    <dbReference type="NCBI Taxonomy" id="2715131"/>
    <lineage>
        <taxon>Bacteria</taxon>
        <taxon>Pseudomonadati</taxon>
        <taxon>Bacteroidota</taxon>
        <taxon>Cytophagia</taxon>
        <taxon>Cytophagales</taxon>
        <taxon>Mangrovivirgaceae</taxon>
        <taxon>Mangrovivirga</taxon>
    </lineage>
</organism>
<evidence type="ECO:0000313" key="2">
    <source>
        <dbReference type="Proteomes" id="UP000298616"/>
    </source>
</evidence>
<reference evidence="1 2" key="1">
    <citation type="submission" date="2018-04" db="EMBL/GenBank/DDBJ databases">
        <title>Complete genome uncultured novel isolate.</title>
        <authorList>
            <person name="Merlino G."/>
        </authorList>
    </citation>
    <scope>NUCLEOTIDE SEQUENCE [LARGE SCALE GENOMIC DNA]</scope>
    <source>
        <strain evidence="2">R1DC9</strain>
    </source>
</reference>
<keyword evidence="2" id="KW-1185">Reference proteome</keyword>
<dbReference type="AlphaFoldDB" id="A0A4D7JPE5"/>
<evidence type="ECO:0000313" key="1">
    <source>
        <dbReference type="EMBL" id="QCK14672.1"/>
    </source>
</evidence>
<dbReference type="EMBL" id="CP028923">
    <property type="protein sequence ID" value="QCK14672.1"/>
    <property type="molecule type" value="Genomic_DNA"/>
</dbReference>
<proteinExistence type="predicted"/>
<accession>A0A4D7JPE5</accession>
<protein>
    <submittedName>
        <fullName evidence="1">Uncharacterized protein</fullName>
    </submittedName>
</protein>
<gene>
    <name evidence="1" type="ORF">DCC35_07900</name>
</gene>
<sequence>MATHIRAGQITVQRISPSSLTYRITFVGFRDTESGVEFGNGFLNFGDGTIIETAPSQFTTEQLPQVPFLQKVTFVIDHTYQAPGFYNISYTEQNRNDFIQNINLGNSVDIPFHVESQILIDPFLGINSTPQLLIDPLDFATGINFIFITPELLMRKATVFHIN</sequence>
<dbReference type="KEGG" id="fpf:DCC35_07900"/>
<dbReference type="Proteomes" id="UP000298616">
    <property type="component" value="Chromosome"/>
</dbReference>
<name>A0A4D7JPE5_9BACT</name>